<dbReference type="GO" id="GO:0003677">
    <property type="term" value="F:DNA binding"/>
    <property type="evidence" value="ECO:0007669"/>
    <property type="project" value="InterPro"/>
</dbReference>
<dbReference type="STRING" id="824.CGRAC_2118"/>
<dbReference type="InterPro" id="IPR029063">
    <property type="entry name" value="SAM-dependent_MTases_sf"/>
</dbReference>
<evidence type="ECO:0000256" key="3">
    <source>
        <dbReference type="ARBA" id="ARBA00022603"/>
    </source>
</evidence>
<keyword evidence="3 8" id="KW-0489">Methyltransferase</keyword>
<dbReference type="EMBL" id="ACYG01000030">
    <property type="protein sequence ID" value="EEV16571.1"/>
    <property type="molecule type" value="Genomic_DNA"/>
</dbReference>
<keyword evidence="4 8" id="KW-0808">Transferase</keyword>
<keyword evidence="9" id="KW-1185">Reference proteome</keyword>
<gene>
    <name evidence="8" type="ORF">CAMGR0001_0183</name>
</gene>
<accession>C8PKG2</accession>
<dbReference type="PRINTS" id="PR00506">
    <property type="entry name" value="D21N6MTFRASE"/>
</dbReference>
<evidence type="ECO:0000256" key="1">
    <source>
        <dbReference type="ARBA" id="ARBA00006594"/>
    </source>
</evidence>
<name>C8PKG2_9BACT</name>
<evidence type="ECO:0000313" key="8">
    <source>
        <dbReference type="EMBL" id="EEV16571.1"/>
    </source>
</evidence>
<dbReference type="PROSITE" id="PS00092">
    <property type="entry name" value="N6_MTASE"/>
    <property type="match status" value="1"/>
</dbReference>
<dbReference type="GO" id="GO:0032259">
    <property type="term" value="P:methylation"/>
    <property type="evidence" value="ECO:0007669"/>
    <property type="project" value="UniProtKB-KW"/>
</dbReference>
<dbReference type="SUPFAM" id="SSF53335">
    <property type="entry name" value="S-adenosyl-L-methionine-dependent methyltransferases"/>
    <property type="match status" value="1"/>
</dbReference>
<proteinExistence type="inferred from homology"/>
<comment type="caution">
    <text evidence="8">The sequence shown here is derived from an EMBL/GenBank/DDBJ whole genome shotgun (WGS) entry which is preliminary data.</text>
</comment>
<dbReference type="InterPro" id="IPR002295">
    <property type="entry name" value="N4/N6-MTase_EcoPI_Mod-like"/>
</dbReference>
<evidence type="ECO:0000256" key="5">
    <source>
        <dbReference type="ARBA" id="ARBA00022691"/>
    </source>
</evidence>
<dbReference type="EC" id="2.1.1.72" evidence="2"/>
<dbReference type="OrthoDB" id="9800801at2"/>
<feature type="domain" description="DNA methylase N-4/N-6" evidence="7">
    <location>
        <begin position="403"/>
        <end position="660"/>
    </location>
</feature>
<dbReference type="Proteomes" id="UP000005709">
    <property type="component" value="Unassembled WGS sequence"/>
</dbReference>
<dbReference type="AlphaFoldDB" id="C8PKG2"/>
<reference evidence="8 9" key="1">
    <citation type="submission" date="2009-07" db="EMBL/GenBank/DDBJ databases">
        <authorList>
            <person name="Madupu R."/>
            <person name="Sebastian Y."/>
            <person name="Durkin A.S."/>
            <person name="Torralba M."/>
            <person name="Methe B."/>
            <person name="Sutton G.G."/>
            <person name="Strausberg R.L."/>
            <person name="Nelson K.E."/>
        </authorList>
    </citation>
    <scope>NUCLEOTIDE SEQUENCE [LARGE SCALE GENOMIC DNA]</scope>
    <source>
        <strain evidence="8 9">RM3268</strain>
    </source>
</reference>
<evidence type="ECO:0000256" key="4">
    <source>
        <dbReference type="ARBA" id="ARBA00022679"/>
    </source>
</evidence>
<keyword evidence="5" id="KW-0949">S-adenosyl-L-methionine</keyword>
<dbReference type="InterPro" id="IPR002052">
    <property type="entry name" value="DNA_methylase_N6_adenine_CS"/>
</dbReference>
<dbReference type="RefSeq" id="WP_005872766.1">
    <property type="nucleotide sequence ID" value="NZ_ACYG01000030.1"/>
</dbReference>
<comment type="similarity">
    <text evidence="1">Belongs to the N(4)/N(6)-methyltransferase family.</text>
</comment>
<dbReference type="GO" id="GO:0009007">
    <property type="term" value="F:site-specific DNA-methyltransferase (adenine-specific) activity"/>
    <property type="evidence" value="ECO:0007669"/>
    <property type="project" value="UniProtKB-EC"/>
</dbReference>
<dbReference type="eggNOG" id="COG2189">
    <property type="taxonomic scope" value="Bacteria"/>
</dbReference>
<protein>
    <recommendedName>
        <fullName evidence="2">site-specific DNA-methyltransferase (adenine-specific)</fullName>
        <ecNumber evidence="2">2.1.1.72</ecNumber>
    </recommendedName>
</protein>
<dbReference type="Pfam" id="PF01555">
    <property type="entry name" value="N6_N4_Mtase"/>
    <property type="match status" value="1"/>
</dbReference>
<dbReference type="InterPro" id="IPR002941">
    <property type="entry name" value="DNA_methylase_N4/N6"/>
</dbReference>
<evidence type="ECO:0000313" key="9">
    <source>
        <dbReference type="Proteomes" id="UP000005709"/>
    </source>
</evidence>
<comment type="catalytic activity">
    <reaction evidence="6">
        <text>a 2'-deoxyadenosine in DNA + S-adenosyl-L-methionine = an N(6)-methyl-2'-deoxyadenosine in DNA + S-adenosyl-L-homocysteine + H(+)</text>
        <dbReference type="Rhea" id="RHEA:15197"/>
        <dbReference type="Rhea" id="RHEA-COMP:12418"/>
        <dbReference type="Rhea" id="RHEA-COMP:12419"/>
        <dbReference type="ChEBI" id="CHEBI:15378"/>
        <dbReference type="ChEBI" id="CHEBI:57856"/>
        <dbReference type="ChEBI" id="CHEBI:59789"/>
        <dbReference type="ChEBI" id="CHEBI:90615"/>
        <dbReference type="ChEBI" id="CHEBI:90616"/>
        <dbReference type="EC" id="2.1.1.72"/>
    </reaction>
</comment>
<sequence>MDYKKAFYSKLEDCYLGAKIKDTKDKSGFGNLLSIKERYFEHIKQILDKRIPSTDDFDEHEIYNKLYTFFDSYLNETGTPFFTDTPIYKNIYAKIYSNSKDTSLFYKTQNLYYVKSDVIYKSMTLSDENAKFAVEFNADEFRRSIDNVKSKLIFKFAGLDQGANSQAQTSLIKINVTNQSELFKDLKSVFKQGSGEFTDDFLKEIKLLKIDEDELKKVFRSYKKQNEVDFFIHKDAENFLKEQFELWMFSHLYGDSETHKWQSYAIERLQKIRNIAFELIEIIAKFENELKAIWLKPKFAKNTQYVFTLDLIPNFDVSLVTDKQIAEWKELNLVDVNFTTDTLKTEFEKFKFLPLDTKFLSNKNRLDLLSRFENLDEILNGELVKSDNFAALNTLMPRYKGKIDLIYIDPPFNTGSDFEYKDRFQDATWLTLMQNRLELAREILSDRGSFYLHLDENADFLGRMLLDEIFNFDECKKITFNTNATKDEEADLFGYKSFGNNFALKSSTIFFIKNGNSIFNKLWKPNRNISQLNLGQLDLIAVAKTNCPKKIKDYNFLIEQYENDKLKLQSVDISNEKIYPVGDIWNDIYSFTQSEMRVSENISFYSSQKPEHMIRRIIQASSNQNNLVLDFFTGSGTTCSVAHKLKRRWIGIEMGNHFYEKYLSFNKESKTFEYRLGLLGRMKNVLAGDKSFFAMNKSRRSSLSNIIGYKGGGAFRYYELESYEEALNECEYALDENGVIDYRRSRKLIKKLNKGEKVCLDMVGYRGEFDIFLSYSNLTGAKIKRIFARDDVECAEFENGEIMQKDDIDMAKFPKIRDLIWWE</sequence>
<evidence type="ECO:0000259" key="7">
    <source>
        <dbReference type="Pfam" id="PF01555"/>
    </source>
</evidence>
<evidence type="ECO:0000256" key="2">
    <source>
        <dbReference type="ARBA" id="ARBA00011900"/>
    </source>
</evidence>
<dbReference type="GO" id="GO:0008170">
    <property type="term" value="F:N-methyltransferase activity"/>
    <property type="evidence" value="ECO:0007669"/>
    <property type="project" value="InterPro"/>
</dbReference>
<evidence type="ECO:0000256" key="6">
    <source>
        <dbReference type="ARBA" id="ARBA00047942"/>
    </source>
</evidence>
<organism evidence="8 9">
    <name type="scientific">Campylobacter gracilis RM3268</name>
    <dbReference type="NCBI Taxonomy" id="553220"/>
    <lineage>
        <taxon>Bacteria</taxon>
        <taxon>Pseudomonadati</taxon>
        <taxon>Campylobacterota</taxon>
        <taxon>Epsilonproteobacteria</taxon>
        <taxon>Campylobacterales</taxon>
        <taxon>Campylobacteraceae</taxon>
        <taxon>Campylobacter</taxon>
    </lineage>
</organism>
<dbReference type="Gene3D" id="3.40.50.150">
    <property type="entry name" value="Vaccinia Virus protein VP39"/>
    <property type="match status" value="1"/>
</dbReference>